<reference evidence="1" key="1">
    <citation type="submission" date="2023-10" db="EMBL/GenBank/DDBJ databases">
        <authorList>
            <person name="Noh H."/>
        </authorList>
    </citation>
    <scope>NUCLEOTIDE SEQUENCE</scope>
    <source>
        <strain evidence="1">DUCC4014</strain>
    </source>
</reference>
<gene>
    <name evidence="1" type="ORF">LOC62_03G003901</name>
</gene>
<proteinExistence type="predicted"/>
<name>A0AAF1BHJ9_9TREE</name>
<accession>A0AAF1BHJ9</accession>
<evidence type="ECO:0000313" key="1">
    <source>
        <dbReference type="EMBL" id="WOO80382.1"/>
    </source>
</evidence>
<dbReference type="GeneID" id="87807142"/>
<dbReference type="RefSeq" id="XP_062626414.1">
    <property type="nucleotide sequence ID" value="XM_062770430.1"/>
</dbReference>
<protein>
    <submittedName>
        <fullName evidence="1">Uncharacterized protein</fullName>
    </submittedName>
</protein>
<dbReference type="Proteomes" id="UP000827549">
    <property type="component" value="Chromosome 3"/>
</dbReference>
<evidence type="ECO:0000313" key="2">
    <source>
        <dbReference type="Proteomes" id="UP000827549"/>
    </source>
</evidence>
<organism evidence="1 2">
    <name type="scientific">Vanrija pseudolonga</name>
    <dbReference type="NCBI Taxonomy" id="143232"/>
    <lineage>
        <taxon>Eukaryota</taxon>
        <taxon>Fungi</taxon>
        <taxon>Dikarya</taxon>
        <taxon>Basidiomycota</taxon>
        <taxon>Agaricomycotina</taxon>
        <taxon>Tremellomycetes</taxon>
        <taxon>Trichosporonales</taxon>
        <taxon>Trichosporonaceae</taxon>
        <taxon>Vanrija</taxon>
    </lineage>
</organism>
<dbReference type="AlphaFoldDB" id="A0AAF1BHJ9"/>
<keyword evidence="2" id="KW-1185">Reference proteome</keyword>
<sequence>MARRRRAHAQDNTPTPKVTIPHSAFPYLIDLIFDAADRSTLLAFRATSRDFQDRADAVLLRHISIKGPQEIPTIGRDRRRHEFYDGNGLKAPIRPLEATVSRGDFTSFGDRIERWCRRETGLKHVQIVDIPHTFHFLYAFDLPALKYVRVHHTDNHLDDDKEKAFEISFLPLTTQTLVTFGRYLPRNAPNTRSNAITFPYVEPVPPQTVVVNLLAGSMSDPTSLNVNFYSAAWKDVTNLVFILSPDFFRMTTCTAYRIMMPWLMLSNQLRRLLTIVRSTPGSCHSVTLVGAAEALFNTVQDHESLPGEHPVTSLHVGNLLDSNFWEAEDERDDVELYISSLLGVERIIEVIKEYNVKVLSLEEYKATRTADEFEFETELPSSADVA</sequence>
<dbReference type="EMBL" id="CP086716">
    <property type="protein sequence ID" value="WOO80382.1"/>
    <property type="molecule type" value="Genomic_DNA"/>
</dbReference>